<dbReference type="Pfam" id="PF03704">
    <property type="entry name" value="BTAD"/>
    <property type="match status" value="1"/>
</dbReference>
<dbReference type="GO" id="GO:0005524">
    <property type="term" value="F:ATP binding"/>
    <property type="evidence" value="ECO:0007669"/>
    <property type="project" value="UniProtKB-KW"/>
</dbReference>
<reference evidence="5 6" key="1">
    <citation type="submission" date="2019-08" db="EMBL/GenBank/DDBJ databases">
        <title>Parahaliea maris sp. nov., isolated from the surface seawater.</title>
        <authorList>
            <person name="Liu Y."/>
        </authorList>
    </citation>
    <scope>NUCLEOTIDE SEQUENCE [LARGE SCALE GENOMIC DNA]</scope>
    <source>
        <strain evidence="5 6">HSLHS9</strain>
    </source>
</reference>
<feature type="region of interest" description="Disordered" evidence="3">
    <location>
        <begin position="240"/>
        <end position="261"/>
    </location>
</feature>
<feature type="compositionally biased region" description="Basic residues" evidence="3">
    <location>
        <begin position="982"/>
        <end position="992"/>
    </location>
</feature>
<evidence type="ECO:0000256" key="3">
    <source>
        <dbReference type="SAM" id="MobiDB-lite"/>
    </source>
</evidence>
<dbReference type="SMART" id="SM01043">
    <property type="entry name" value="BTAD"/>
    <property type="match status" value="1"/>
</dbReference>
<dbReference type="GO" id="GO:0004016">
    <property type="term" value="F:adenylate cyclase activity"/>
    <property type="evidence" value="ECO:0007669"/>
    <property type="project" value="TreeGrafter"/>
</dbReference>
<dbReference type="Gene3D" id="1.25.40.10">
    <property type="entry name" value="Tetratricopeptide repeat domain"/>
    <property type="match status" value="2"/>
</dbReference>
<organism evidence="5 6">
    <name type="scientific">Parahaliea maris</name>
    <dbReference type="NCBI Taxonomy" id="2716870"/>
    <lineage>
        <taxon>Bacteria</taxon>
        <taxon>Pseudomonadati</taxon>
        <taxon>Pseudomonadota</taxon>
        <taxon>Gammaproteobacteria</taxon>
        <taxon>Cellvibrionales</taxon>
        <taxon>Halieaceae</taxon>
        <taxon>Parahaliea</taxon>
    </lineage>
</organism>
<comment type="caution">
    <text evidence="5">The sequence shown here is derived from an EMBL/GenBank/DDBJ whole genome shotgun (WGS) entry which is preliminary data.</text>
</comment>
<feature type="region of interest" description="Disordered" evidence="3">
    <location>
        <begin position="948"/>
        <end position="992"/>
    </location>
</feature>
<dbReference type="SUPFAM" id="SSF48452">
    <property type="entry name" value="TPR-like"/>
    <property type="match status" value="1"/>
</dbReference>
<accession>A0A5C9A8F6</accession>
<dbReference type="RefSeq" id="WP_148066230.1">
    <property type="nucleotide sequence ID" value="NZ_VRZA01000001.1"/>
</dbReference>
<dbReference type="Gene3D" id="1.10.10.10">
    <property type="entry name" value="Winged helix-like DNA-binding domain superfamily/Winged helix DNA-binding domain"/>
    <property type="match status" value="1"/>
</dbReference>
<dbReference type="EMBL" id="VRZA01000001">
    <property type="protein sequence ID" value="TXS95960.1"/>
    <property type="molecule type" value="Genomic_DNA"/>
</dbReference>
<dbReference type="PANTHER" id="PTHR16305:SF28">
    <property type="entry name" value="GUANYLATE CYCLASE DOMAIN-CONTAINING PROTEIN"/>
    <property type="match status" value="1"/>
</dbReference>
<feature type="compositionally biased region" description="Acidic residues" evidence="3">
    <location>
        <begin position="953"/>
        <end position="964"/>
    </location>
</feature>
<dbReference type="GO" id="GO:0005737">
    <property type="term" value="C:cytoplasm"/>
    <property type="evidence" value="ECO:0007669"/>
    <property type="project" value="TreeGrafter"/>
</dbReference>
<evidence type="ECO:0000313" key="5">
    <source>
        <dbReference type="EMBL" id="TXS95960.1"/>
    </source>
</evidence>
<dbReference type="InterPro" id="IPR041664">
    <property type="entry name" value="AAA_16"/>
</dbReference>
<dbReference type="InterPro" id="IPR005158">
    <property type="entry name" value="BTAD"/>
</dbReference>
<dbReference type="InterPro" id="IPR011990">
    <property type="entry name" value="TPR-like_helical_dom_sf"/>
</dbReference>
<evidence type="ECO:0000256" key="2">
    <source>
        <dbReference type="ARBA" id="ARBA00022840"/>
    </source>
</evidence>
<keyword evidence="1" id="KW-0547">Nucleotide-binding</keyword>
<dbReference type="SUPFAM" id="SSF52540">
    <property type="entry name" value="P-loop containing nucleoside triphosphate hydrolases"/>
    <property type="match status" value="1"/>
</dbReference>
<dbReference type="PANTHER" id="PTHR16305">
    <property type="entry name" value="TESTICULAR SOLUBLE ADENYLYL CYCLASE"/>
    <property type="match status" value="1"/>
</dbReference>
<dbReference type="InterPro" id="IPR027417">
    <property type="entry name" value="P-loop_NTPase"/>
</dbReference>
<dbReference type="AlphaFoldDB" id="A0A5C9A8F6"/>
<dbReference type="Pfam" id="PF13191">
    <property type="entry name" value="AAA_16"/>
    <property type="match status" value="1"/>
</dbReference>
<dbReference type="Gene3D" id="3.40.50.300">
    <property type="entry name" value="P-loop containing nucleotide triphosphate hydrolases"/>
    <property type="match status" value="1"/>
</dbReference>
<dbReference type="InterPro" id="IPR036388">
    <property type="entry name" value="WH-like_DNA-bd_sf"/>
</dbReference>
<evidence type="ECO:0000259" key="4">
    <source>
        <dbReference type="SMART" id="SM01043"/>
    </source>
</evidence>
<name>A0A5C9A8F6_9GAMM</name>
<sequence length="992" mass="108929">MTADLSLRVLGDLKVKRGGVALALPPSRKTRGLLAYLALDPRNHRREQLCELLWEIPDDPRGALRWSLSKIRKLVDDEDRPRIHADRSTVGFDTSDVAIDLCQLEQLVSGNLAAVPTDSLEAGSEAFQGGFLAGLELPDQSEFHTWCIGQRERAQRLQVELLGCLAERLLDDPPRALVHVERLVGLSPYDEPARARLVSLLREQGRKPEAEQHYRLGLQKLQEVGDPGSGLLQKAWRGASQGAGQARPAEPAAQSSPAAAAAHDLVGRDDEIGLLTSLVEQLPVATRPSLLLIRGNPGLGKSALLQLTARIARAKGYGILKASAFESEQVRPFAVWNDALRRALPDNPASRLLSGGEPITRDQAFAALNDLLCEEVGKRPVVILFDDVQWCDESSVSALHYVLRVSARQPFLLVAAARETELRDNAAVQAAVRDLRQNRLLQEVRLQPLSAELLCELIERECPGVDAARLSEQCAGNPLLARELARAVAEGGSGESLAEMVHDRMSRLEPGVAEVLHWAAVLSPRISLNTLVQVTGQERELVERAVEAAEGQGILHPGPRGFRFAHDLVALGVYQQLSPARQQVMHRRVAELLEEEAATDLSLAADLAHHATRSGDPALAVRGLVSAARLCLRFYANDDALELYRKGQELVAVLDPCDRVCLTLELCDVRMSAAPLEDWRAAVEEYVALAEQALDCGALSHARLGYQMASYVRWMHGQWSDARRDSLQAERVARAGSEEAHILGMAEAAKCLVLLERDLPQADAMAMEAGALARRAGVQCQALPTALGLLRYYEGRMEDAVDHLEEARTLCKARGDRLNEYMASEYLAVVEVERGDYAAALDRCQTLLEIGTRLREGSEYPFACAMQALSRYGLEGDDGELEAAIAAVRTADAKQRLTFLLNRAAALDIQHGRHEQALARASEALELARLMERPSEILLARVALEQLRRGSEDTEPAEPGEFDEGAAAPWARERAATLFPRERRKTHDRRRS</sequence>
<protein>
    <submittedName>
        <fullName evidence="5">AAA family ATPase</fullName>
    </submittedName>
</protein>
<evidence type="ECO:0000256" key="1">
    <source>
        <dbReference type="ARBA" id="ARBA00022741"/>
    </source>
</evidence>
<keyword evidence="6" id="KW-1185">Reference proteome</keyword>
<proteinExistence type="predicted"/>
<dbReference type="Proteomes" id="UP000321039">
    <property type="component" value="Unassembled WGS sequence"/>
</dbReference>
<keyword evidence="2" id="KW-0067">ATP-binding</keyword>
<feature type="domain" description="Bacterial transcriptional activator" evidence="4">
    <location>
        <begin position="99"/>
        <end position="237"/>
    </location>
</feature>
<gene>
    <name evidence="5" type="ORF">FV139_00145</name>
</gene>
<feature type="compositionally biased region" description="Low complexity" evidence="3">
    <location>
        <begin position="245"/>
        <end position="261"/>
    </location>
</feature>
<evidence type="ECO:0000313" key="6">
    <source>
        <dbReference type="Proteomes" id="UP000321039"/>
    </source>
</evidence>